<protein>
    <submittedName>
        <fullName evidence="2">Uncharacterized protein</fullName>
    </submittedName>
</protein>
<name>A0A6L2JNC2_TANCI</name>
<gene>
    <name evidence="2" type="ORF">Tci_010424</name>
</gene>
<reference evidence="2" key="1">
    <citation type="journal article" date="2019" name="Sci. Rep.">
        <title>Draft genome of Tanacetum cinerariifolium, the natural source of mosquito coil.</title>
        <authorList>
            <person name="Yamashiro T."/>
            <person name="Shiraishi A."/>
            <person name="Satake H."/>
            <person name="Nakayama K."/>
        </authorList>
    </citation>
    <scope>NUCLEOTIDE SEQUENCE</scope>
</reference>
<feature type="region of interest" description="Disordered" evidence="1">
    <location>
        <begin position="1"/>
        <end position="76"/>
    </location>
</feature>
<sequence>MKKPKEETQVKSEEDVLYERRNSDNERLPVGKGKKKQKKIKKTESSTSRSYQKKQSKNDLKGGENNKSEEKEEVQKLIKVKMEKALENESNGEEKM</sequence>
<accession>A0A6L2JNC2</accession>
<proteinExistence type="predicted"/>
<evidence type="ECO:0000313" key="2">
    <source>
        <dbReference type="EMBL" id="GEU38446.1"/>
    </source>
</evidence>
<dbReference type="EMBL" id="BKCJ010001052">
    <property type="protein sequence ID" value="GEU38446.1"/>
    <property type="molecule type" value="Genomic_DNA"/>
</dbReference>
<organism evidence="2">
    <name type="scientific">Tanacetum cinerariifolium</name>
    <name type="common">Dalmatian daisy</name>
    <name type="synonym">Chrysanthemum cinerariifolium</name>
    <dbReference type="NCBI Taxonomy" id="118510"/>
    <lineage>
        <taxon>Eukaryota</taxon>
        <taxon>Viridiplantae</taxon>
        <taxon>Streptophyta</taxon>
        <taxon>Embryophyta</taxon>
        <taxon>Tracheophyta</taxon>
        <taxon>Spermatophyta</taxon>
        <taxon>Magnoliopsida</taxon>
        <taxon>eudicotyledons</taxon>
        <taxon>Gunneridae</taxon>
        <taxon>Pentapetalae</taxon>
        <taxon>asterids</taxon>
        <taxon>campanulids</taxon>
        <taxon>Asterales</taxon>
        <taxon>Asteraceae</taxon>
        <taxon>Asteroideae</taxon>
        <taxon>Anthemideae</taxon>
        <taxon>Anthemidinae</taxon>
        <taxon>Tanacetum</taxon>
    </lineage>
</organism>
<dbReference type="AlphaFoldDB" id="A0A6L2JNC2"/>
<comment type="caution">
    <text evidence="2">The sequence shown here is derived from an EMBL/GenBank/DDBJ whole genome shotgun (WGS) entry which is preliminary data.</text>
</comment>
<feature type="compositionally biased region" description="Basic and acidic residues" evidence="1">
    <location>
        <begin position="56"/>
        <end position="76"/>
    </location>
</feature>
<feature type="compositionally biased region" description="Basic residues" evidence="1">
    <location>
        <begin position="32"/>
        <end position="41"/>
    </location>
</feature>
<feature type="compositionally biased region" description="Basic and acidic residues" evidence="1">
    <location>
        <begin position="1"/>
        <end position="29"/>
    </location>
</feature>
<evidence type="ECO:0000256" key="1">
    <source>
        <dbReference type="SAM" id="MobiDB-lite"/>
    </source>
</evidence>